<accession>A0AAU8DJ86</accession>
<dbReference type="RefSeq" id="WP_353647843.1">
    <property type="nucleotide sequence ID" value="NZ_CP159218.1"/>
</dbReference>
<feature type="region of interest" description="Disordered" evidence="2">
    <location>
        <begin position="104"/>
        <end position="124"/>
    </location>
</feature>
<evidence type="ECO:0000256" key="2">
    <source>
        <dbReference type="SAM" id="MobiDB-lite"/>
    </source>
</evidence>
<feature type="compositionally biased region" description="Acidic residues" evidence="2">
    <location>
        <begin position="105"/>
        <end position="114"/>
    </location>
</feature>
<evidence type="ECO:0000313" key="3">
    <source>
        <dbReference type="EMBL" id="XCG62228.1"/>
    </source>
</evidence>
<evidence type="ECO:0000256" key="1">
    <source>
        <dbReference type="SAM" id="Coils"/>
    </source>
</evidence>
<protein>
    <submittedName>
        <fullName evidence="3">NYN domain-containing protein</fullName>
    </submittedName>
</protein>
<sequence length="485" mass="50779">MEFTDLPAVVQSRVLNLAARSLTGAAALQIPRELVAVARFAPARRARRGAVPLARALESDPAFRALVAHRAAGLDPHGVLMSLGAGTAPADAEVGVPDAVTADANELDSDDSSDNDAAPTVGPDAARVSDIDLLALAYLRAAAAPPGVFERLRTAEETGELRTRLLAAEAELVKLRAAAERNPAGRGTPTEVAGSPDDDAGPAVRIERLTTRLREQGSRLREALDAVAHLQQEKDAHAREAARALEIMTRGRTAAEQRAAALATQVSALQAGEEAAAARQEYRERVLTRRVELLLETATGAIEGLRSEWTPDSGGRRPGGPSGPAAAPVDPADVVARRLVRPSTPRLPEIADTARLAEALGLPRAHLIVDGYNVSKNGFGHLTLAEQRERLIRTLAAFAARSGAEVTVVFDGAAVVAPAGHQRGVRVLFSPQGTIADDVIRDLVDAEPTGRPVVVVTSDRAVMTDVGAAGARVARSEVLLAALGR</sequence>
<feature type="region of interest" description="Disordered" evidence="2">
    <location>
        <begin position="179"/>
        <end position="202"/>
    </location>
</feature>
<dbReference type="AlphaFoldDB" id="A0AAU8DJ86"/>
<organism evidence="3">
    <name type="scientific">Nakamurella sp. A5-74</name>
    <dbReference type="NCBI Taxonomy" id="3158264"/>
    <lineage>
        <taxon>Bacteria</taxon>
        <taxon>Bacillati</taxon>
        <taxon>Actinomycetota</taxon>
        <taxon>Actinomycetes</taxon>
        <taxon>Nakamurellales</taxon>
        <taxon>Nakamurellaceae</taxon>
        <taxon>Nakamurella</taxon>
    </lineage>
</organism>
<reference evidence="3" key="1">
    <citation type="submission" date="2024-05" db="EMBL/GenBank/DDBJ databases">
        <authorList>
            <person name="Cai S.Y."/>
            <person name="Jin L.M."/>
            <person name="Li H.R."/>
        </authorList>
    </citation>
    <scope>NUCLEOTIDE SEQUENCE</scope>
    <source>
        <strain evidence="3">A5-74</strain>
    </source>
</reference>
<proteinExistence type="predicted"/>
<dbReference type="EMBL" id="CP159218">
    <property type="protein sequence ID" value="XCG62228.1"/>
    <property type="molecule type" value="Genomic_DNA"/>
</dbReference>
<name>A0AAU8DJ86_9ACTN</name>
<gene>
    <name evidence="3" type="ORF">ABLG96_13210</name>
</gene>
<dbReference type="Pfam" id="PF05991">
    <property type="entry name" value="NYN_YacP"/>
    <property type="match status" value="1"/>
</dbReference>
<feature type="region of interest" description="Disordered" evidence="2">
    <location>
        <begin position="304"/>
        <end position="330"/>
    </location>
</feature>
<feature type="coiled-coil region" evidence="1">
    <location>
        <begin position="206"/>
        <end position="240"/>
    </location>
</feature>
<dbReference type="PANTHER" id="PTHR34547:SF1">
    <property type="entry name" value="YACP-LIKE NYN DOMAIN PROTEIN"/>
    <property type="match status" value="1"/>
</dbReference>
<dbReference type="InterPro" id="IPR010298">
    <property type="entry name" value="YacP-like"/>
</dbReference>
<keyword evidence="1" id="KW-0175">Coiled coil</keyword>
<dbReference type="PANTHER" id="PTHR34547">
    <property type="entry name" value="YACP-LIKE NYN DOMAIN PROTEIN"/>
    <property type="match status" value="1"/>
</dbReference>